<gene>
    <name evidence="1" type="ORF">Q31b_37010</name>
</gene>
<evidence type="ECO:0000313" key="1">
    <source>
        <dbReference type="EMBL" id="TWU40352.1"/>
    </source>
</evidence>
<proteinExistence type="predicted"/>
<evidence type="ECO:0000313" key="2">
    <source>
        <dbReference type="Proteomes" id="UP000315471"/>
    </source>
</evidence>
<reference evidence="1 2" key="1">
    <citation type="submission" date="2019-02" db="EMBL/GenBank/DDBJ databases">
        <title>Deep-cultivation of Planctomycetes and their phenomic and genomic characterization uncovers novel biology.</title>
        <authorList>
            <person name="Wiegand S."/>
            <person name="Jogler M."/>
            <person name="Boedeker C."/>
            <person name="Pinto D."/>
            <person name="Vollmers J."/>
            <person name="Rivas-Marin E."/>
            <person name="Kohn T."/>
            <person name="Peeters S.H."/>
            <person name="Heuer A."/>
            <person name="Rast P."/>
            <person name="Oberbeckmann S."/>
            <person name="Bunk B."/>
            <person name="Jeske O."/>
            <person name="Meyerdierks A."/>
            <person name="Storesund J.E."/>
            <person name="Kallscheuer N."/>
            <person name="Luecker S."/>
            <person name="Lage O.M."/>
            <person name="Pohl T."/>
            <person name="Merkel B.J."/>
            <person name="Hornburger P."/>
            <person name="Mueller R.-W."/>
            <person name="Bruemmer F."/>
            <person name="Labrenz M."/>
            <person name="Spormann A.M."/>
            <person name="Op Den Camp H."/>
            <person name="Overmann J."/>
            <person name="Amann R."/>
            <person name="Jetten M.S.M."/>
            <person name="Mascher T."/>
            <person name="Medema M.H."/>
            <person name="Devos D.P."/>
            <person name="Kaster A.-K."/>
            <person name="Ovreas L."/>
            <person name="Rohde M."/>
            <person name="Galperin M.Y."/>
            <person name="Jogler C."/>
        </authorList>
    </citation>
    <scope>NUCLEOTIDE SEQUENCE [LARGE SCALE GENOMIC DNA]</scope>
    <source>
        <strain evidence="1 2">Q31b</strain>
    </source>
</reference>
<sequence>MHKPVLRDKGMTRIDFGTESEPFVTQHLEQGGIPDHNATVMAGPVLNTKLSRRTGQDLLAL</sequence>
<accession>A0A5C6DUH5</accession>
<dbReference type="EMBL" id="SJPY01000005">
    <property type="protein sequence ID" value="TWU40352.1"/>
    <property type="molecule type" value="Genomic_DNA"/>
</dbReference>
<comment type="caution">
    <text evidence="1">The sequence shown here is derived from an EMBL/GenBank/DDBJ whole genome shotgun (WGS) entry which is preliminary data.</text>
</comment>
<dbReference type="Proteomes" id="UP000315471">
    <property type="component" value="Unassembled WGS sequence"/>
</dbReference>
<protein>
    <submittedName>
        <fullName evidence="1">Uncharacterized protein</fullName>
    </submittedName>
</protein>
<organism evidence="1 2">
    <name type="scientific">Novipirellula aureliae</name>
    <dbReference type="NCBI Taxonomy" id="2527966"/>
    <lineage>
        <taxon>Bacteria</taxon>
        <taxon>Pseudomonadati</taxon>
        <taxon>Planctomycetota</taxon>
        <taxon>Planctomycetia</taxon>
        <taxon>Pirellulales</taxon>
        <taxon>Pirellulaceae</taxon>
        <taxon>Novipirellula</taxon>
    </lineage>
</organism>
<name>A0A5C6DUH5_9BACT</name>
<dbReference type="AlphaFoldDB" id="A0A5C6DUH5"/>
<keyword evidence="2" id="KW-1185">Reference proteome</keyword>